<dbReference type="AlphaFoldDB" id="A0AB39KP31"/>
<dbReference type="GO" id="GO:0046872">
    <property type="term" value="F:metal ion binding"/>
    <property type="evidence" value="ECO:0007669"/>
    <property type="project" value="UniProtKB-KW"/>
</dbReference>
<accession>A0AB39KP31</accession>
<keyword evidence="3 4" id="KW-0408">Iron</keyword>
<dbReference type="PROSITE" id="PS51007">
    <property type="entry name" value="CYTC"/>
    <property type="match status" value="1"/>
</dbReference>
<dbReference type="Pfam" id="PF13442">
    <property type="entry name" value="Cytochrome_CBB3"/>
    <property type="match status" value="1"/>
</dbReference>
<organism evidence="6">
    <name type="scientific">Caulobacter sp. 73W</name>
    <dbReference type="NCBI Taxonomy" id="3161137"/>
    <lineage>
        <taxon>Bacteria</taxon>
        <taxon>Pseudomonadati</taxon>
        <taxon>Pseudomonadota</taxon>
        <taxon>Alphaproteobacteria</taxon>
        <taxon>Caulobacterales</taxon>
        <taxon>Caulobacteraceae</taxon>
        <taxon>Caulobacter</taxon>
    </lineage>
</organism>
<dbReference type="PROSITE" id="PS51257">
    <property type="entry name" value="PROKAR_LIPOPROTEIN"/>
    <property type="match status" value="1"/>
</dbReference>
<name>A0AB39KP31_9CAUL</name>
<dbReference type="GO" id="GO:0009055">
    <property type="term" value="F:electron transfer activity"/>
    <property type="evidence" value="ECO:0007669"/>
    <property type="project" value="InterPro"/>
</dbReference>
<feature type="domain" description="Cytochrome c" evidence="5">
    <location>
        <begin position="29"/>
        <end position="120"/>
    </location>
</feature>
<dbReference type="SUPFAM" id="SSF46626">
    <property type="entry name" value="Cytochrome c"/>
    <property type="match status" value="1"/>
</dbReference>
<evidence type="ECO:0000313" key="6">
    <source>
        <dbReference type="EMBL" id="XDO95414.1"/>
    </source>
</evidence>
<dbReference type="EMBL" id="CP158375">
    <property type="protein sequence ID" value="XDO95414.1"/>
    <property type="molecule type" value="Genomic_DNA"/>
</dbReference>
<dbReference type="InterPro" id="IPR009056">
    <property type="entry name" value="Cyt_c-like_dom"/>
</dbReference>
<evidence type="ECO:0000256" key="1">
    <source>
        <dbReference type="ARBA" id="ARBA00022617"/>
    </source>
</evidence>
<keyword evidence="1 4" id="KW-0349">Heme</keyword>
<evidence type="ECO:0000256" key="4">
    <source>
        <dbReference type="PROSITE-ProRule" id="PRU00433"/>
    </source>
</evidence>
<dbReference type="InterPro" id="IPR036909">
    <property type="entry name" value="Cyt_c-like_dom_sf"/>
</dbReference>
<gene>
    <name evidence="6" type="ORF">ABOZ73_11370</name>
</gene>
<keyword evidence="2 4" id="KW-0479">Metal-binding</keyword>
<dbReference type="RefSeq" id="WP_369058263.1">
    <property type="nucleotide sequence ID" value="NZ_CP158375.1"/>
</dbReference>
<reference evidence="6" key="1">
    <citation type="submission" date="2024-06" db="EMBL/GenBank/DDBJ databases">
        <title>Caulobacter inopinatus, sp. nov.</title>
        <authorList>
            <person name="Donachie S.P."/>
        </authorList>
    </citation>
    <scope>NUCLEOTIDE SEQUENCE</scope>
    <source>
        <strain evidence="6">73W</strain>
    </source>
</reference>
<evidence type="ECO:0000259" key="5">
    <source>
        <dbReference type="PROSITE" id="PS51007"/>
    </source>
</evidence>
<dbReference type="GO" id="GO:0020037">
    <property type="term" value="F:heme binding"/>
    <property type="evidence" value="ECO:0007669"/>
    <property type="project" value="InterPro"/>
</dbReference>
<evidence type="ECO:0000256" key="3">
    <source>
        <dbReference type="ARBA" id="ARBA00023004"/>
    </source>
</evidence>
<evidence type="ECO:0000256" key="2">
    <source>
        <dbReference type="ARBA" id="ARBA00022723"/>
    </source>
</evidence>
<proteinExistence type="predicted"/>
<dbReference type="Gene3D" id="1.10.760.10">
    <property type="entry name" value="Cytochrome c-like domain"/>
    <property type="match status" value="1"/>
</dbReference>
<sequence length="122" mass="12981">MKRIGIAMMGLILCACEGGKVQPRALSGADAGLGRNITERVGCGACHQIPGVTWPQGKVGPSLEGFADRALIAGRFPNQPETLARFVRDAPSLSPETGMPPMPLTEEEARHVAAYLYTLHAR</sequence>
<protein>
    <submittedName>
        <fullName evidence="6">C-type cytochrome</fullName>
    </submittedName>
</protein>